<evidence type="ECO:0000256" key="1">
    <source>
        <dbReference type="SAM" id="MobiDB-lite"/>
    </source>
</evidence>
<feature type="region of interest" description="Disordered" evidence="1">
    <location>
        <begin position="76"/>
        <end position="154"/>
    </location>
</feature>
<evidence type="ECO:0008006" key="5">
    <source>
        <dbReference type="Google" id="ProtNLM"/>
    </source>
</evidence>
<evidence type="ECO:0000256" key="2">
    <source>
        <dbReference type="SAM" id="Phobius"/>
    </source>
</evidence>
<gene>
    <name evidence="3" type="ORF">H5985_05175</name>
</gene>
<dbReference type="EMBL" id="JACJKX010000007">
    <property type="protein sequence ID" value="MBM6928660.1"/>
    <property type="molecule type" value="Genomic_DNA"/>
</dbReference>
<evidence type="ECO:0000313" key="3">
    <source>
        <dbReference type="EMBL" id="MBM6928660.1"/>
    </source>
</evidence>
<dbReference type="InterPro" id="IPR036765">
    <property type="entry name" value="ZipA_FtsZ-bd_C_sf"/>
</dbReference>
<accession>A0ABS2GS74</accession>
<keyword evidence="2" id="KW-0472">Membrane</keyword>
<dbReference type="SUPFAM" id="SSF64383">
    <property type="entry name" value="Cell-division protein ZipA, C-terminal domain"/>
    <property type="match status" value="1"/>
</dbReference>
<evidence type="ECO:0000313" key="4">
    <source>
        <dbReference type="Proteomes" id="UP000777002"/>
    </source>
</evidence>
<feature type="transmembrane region" description="Helical" evidence="2">
    <location>
        <begin position="6"/>
        <end position="22"/>
    </location>
</feature>
<keyword evidence="2" id="KW-1133">Transmembrane helix</keyword>
<keyword evidence="2" id="KW-0812">Transmembrane</keyword>
<proteinExistence type="predicted"/>
<protein>
    <recommendedName>
        <fullName evidence="5">Cell division protein ZipA</fullName>
    </recommendedName>
</protein>
<name>A0ABS2GS74_9BURK</name>
<sequence length="445" mass="49674">MNETVLFLVIGAAIILVGLFLWSRMEAKKNREGKVGLSNLPKNGMYNNPPKRQANQQELIRNLNNGTVGFEVESVTDHAGDERSGVALTPSMPDNETEKPKATWQEIADTTATAAQTSEVSQPNEQTSPVLPEVPVQTKKPESAAPKEPKQENLFTNLVTEETKETAEPEAPAPSTFPKEGLAHFRHDEVTETVGWVQSNKPVDGKKMMEMVASLQKLNLPLRIYVCRSDNKRWYQPSAVGRYSELAVVLLLANRQGCINEMDASRFASAVQQIGIALEADSDTEASHEIVKRAQKLYKDVMRLDVQLNFVMASKEPLNPNDVAEAARLAGFTQLNPMRYFLGTAKRIAEATIFLHQDDFDRRYLTIALDAPLASPDSNPLRTLFSVSNDLCARLNLQLQDSRDRPINTESAQSINHQLKKYYQEMIKANIEPGSPRARVLFTRD</sequence>
<organism evidence="3 4">
    <name type="scientific">Parasutterella secunda</name>
    <dbReference type="NCBI Taxonomy" id="626947"/>
    <lineage>
        <taxon>Bacteria</taxon>
        <taxon>Pseudomonadati</taxon>
        <taxon>Pseudomonadota</taxon>
        <taxon>Betaproteobacteria</taxon>
        <taxon>Burkholderiales</taxon>
        <taxon>Sutterellaceae</taxon>
        <taxon>Parasutterella</taxon>
    </lineage>
</organism>
<reference evidence="3 4" key="1">
    <citation type="journal article" date="2021" name="Sci. Rep.">
        <title>The distribution of antibiotic resistance genes in chicken gut microbiota commensals.</title>
        <authorList>
            <person name="Juricova H."/>
            <person name="Matiasovicova J."/>
            <person name="Kubasova T."/>
            <person name="Cejkova D."/>
            <person name="Rychlik I."/>
        </authorList>
    </citation>
    <scope>NUCLEOTIDE SEQUENCE [LARGE SCALE GENOMIC DNA]</scope>
    <source>
        <strain evidence="3 4">An562</strain>
    </source>
</reference>
<comment type="caution">
    <text evidence="3">The sequence shown here is derived from an EMBL/GenBank/DDBJ whole genome shotgun (WGS) entry which is preliminary data.</text>
</comment>
<feature type="compositionally biased region" description="Polar residues" evidence="1">
    <location>
        <begin position="108"/>
        <end position="129"/>
    </location>
</feature>
<keyword evidence="4" id="KW-1185">Reference proteome</keyword>
<dbReference type="RefSeq" id="WP_205050246.1">
    <property type="nucleotide sequence ID" value="NZ_JACJKX010000007.1"/>
</dbReference>
<feature type="compositionally biased region" description="Basic and acidic residues" evidence="1">
    <location>
        <begin position="139"/>
        <end position="151"/>
    </location>
</feature>
<dbReference type="Proteomes" id="UP000777002">
    <property type="component" value="Unassembled WGS sequence"/>
</dbReference>